<evidence type="ECO:0008006" key="10">
    <source>
        <dbReference type="Google" id="ProtNLM"/>
    </source>
</evidence>
<feature type="compositionally biased region" description="Basic and acidic residues" evidence="6">
    <location>
        <begin position="1026"/>
        <end position="1060"/>
    </location>
</feature>
<feature type="region of interest" description="Disordered" evidence="6">
    <location>
        <begin position="1124"/>
        <end position="1145"/>
    </location>
</feature>
<reference evidence="8" key="1">
    <citation type="submission" date="2023-08" db="EMBL/GenBank/DDBJ databases">
        <authorList>
            <person name="Audoor S."/>
            <person name="Bilcke G."/>
        </authorList>
    </citation>
    <scope>NUCLEOTIDE SEQUENCE</scope>
</reference>
<feature type="compositionally biased region" description="Polar residues" evidence="6">
    <location>
        <begin position="980"/>
        <end position="1004"/>
    </location>
</feature>
<keyword evidence="7" id="KW-1133">Transmembrane helix</keyword>
<dbReference type="FunFam" id="3.80.10.10:FF:000400">
    <property type="entry name" value="Nuclear pore complex protein NUP107"/>
    <property type="match status" value="1"/>
</dbReference>
<dbReference type="PRINTS" id="PR01217">
    <property type="entry name" value="PRICHEXTENSN"/>
</dbReference>
<evidence type="ECO:0000256" key="3">
    <source>
        <dbReference type="ARBA" id="ARBA00022729"/>
    </source>
</evidence>
<feature type="region of interest" description="Disordered" evidence="6">
    <location>
        <begin position="658"/>
        <end position="1060"/>
    </location>
</feature>
<feature type="compositionally biased region" description="Low complexity" evidence="6">
    <location>
        <begin position="148"/>
        <end position="175"/>
    </location>
</feature>
<dbReference type="SUPFAM" id="SSF52058">
    <property type="entry name" value="L domain-like"/>
    <property type="match status" value="2"/>
</dbReference>
<proteinExistence type="predicted"/>
<dbReference type="Proteomes" id="UP001295423">
    <property type="component" value="Unassembled WGS sequence"/>
</dbReference>
<dbReference type="GO" id="GO:0009653">
    <property type="term" value="P:anatomical structure morphogenesis"/>
    <property type="evidence" value="ECO:0007669"/>
    <property type="project" value="UniProtKB-ARBA"/>
</dbReference>
<evidence type="ECO:0000256" key="2">
    <source>
        <dbReference type="ARBA" id="ARBA00022614"/>
    </source>
</evidence>
<feature type="region of interest" description="Disordered" evidence="6">
    <location>
        <begin position="142"/>
        <end position="333"/>
    </location>
</feature>
<accession>A0AAD2G6E8</accession>
<evidence type="ECO:0000313" key="8">
    <source>
        <dbReference type="EMBL" id="CAJ1964028.1"/>
    </source>
</evidence>
<feature type="compositionally biased region" description="Pro residues" evidence="6">
    <location>
        <begin position="1132"/>
        <end position="1145"/>
    </location>
</feature>
<dbReference type="SMART" id="SM00369">
    <property type="entry name" value="LRR_TYP"/>
    <property type="match status" value="5"/>
</dbReference>
<keyword evidence="4" id="KW-0677">Repeat</keyword>
<feature type="transmembrane region" description="Helical" evidence="7">
    <location>
        <begin position="1082"/>
        <end position="1102"/>
    </location>
</feature>
<evidence type="ECO:0000256" key="5">
    <source>
        <dbReference type="ARBA" id="ARBA00023136"/>
    </source>
</evidence>
<keyword evidence="5 7" id="KW-0472">Membrane</keyword>
<name>A0AAD2G6E8_9STRA</name>
<feature type="compositionally biased region" description="Basic and acidic residues" evidence="6">
    <location>
        <begin position="717"/>
        <end position="726"/>
    </location>
</feature>
<feature type="compositionally biased region" description="Basic and acidic residues" evidence="6">
    <location>
        <begin position="818"/>
        <end position="845"/>
    </location>
</feature>
<protein>
    <recommendedName>
        <fullName evidence="10">Leucine-rich repeat-containing N-terminal plant-type domain-containing protein</fullName>
    </recommendedName>
</protein>
<feature type="compositionally biased region" description="Polar residues" evidence="6">
    <location>
        <begin position="176"/>
        <end position="201"/>
    </location>
</feature>
<feature type="compositionally biased region" description="Polar residues" evidence="6">
    <location>
        <begin position="875"/>
        <end position="884"/>
    </location>
</feature>
<dbReference type="Pfam" id="PF00560">
    <property type="entry name" value="LRR_1"/>
    <property type="match status" value="2"/>
</dbReference>
<dbReference type="PANTHER" id="PTHR48010">
    <property type="entry name" value="OS05G0588300 PROTEIN"/>
    <property type="match status" value="1"/>
</dbReference>
<dbReference type="FunFam" id="3.80.10.10:FF:000095">
    <property type="entry name" value="LRR receptor-like serine/threonine-protein kinase GSO1"/>
    <property type="match status" value="1"/>
</dbReference>
<evidence type="ECO:0000256" key="4">
    <source>
        <dbReference type="ARBA" id="ARBA00022737"/>
    </source>
</evidence>
<feature type="compositionally biased region" description="Basic and acidic residues" evidence="6">
    <location>
        <begin position="859"/>
        <end position="874"/>
    </location>
</feature>
<dbReference type="InterPro" id="IPR001611">
    <property type="entry name" value="Leu-rich_rpt"/>
</dbReference>
<feature type="compositionally biased region" description="Basic and acidic residues" evidence="6">
    <location>
        <begin position="1"/>
        <end position="18"/>
    </location>
</feature>
<dbReference type="InterPro" id="IPR050994">
    <property type="entry name" value="At_inactive_RLKs"/>
</dbReference>
<dbReference type="InterPro" id="IPR003591">
    <property type="entry name" value="Leu-rich_rpt_typical-subtyp"/>
</dbReference>
<feature type="compositionally biased region" description="Polar residues" evidence="6">
    <location>
        <begin position="846"/>
        <end position="858"/>
    </location>
</feature>
<sequence>MDQKEPAEQSLTENKDATTLDESAGDEPPVELPVPQVDQLNKEAVNMVVDVESPAEQVPTNNDKDSTKGNATDEHEMESNESTSKEQSEGRAPVFEKKSASCGTPIKLVFGMVLLALCAGAVLNFFFFDTTDTVLKTSRFNATDPANSSGPNPTIITSSPTTTSPPTRTPSKSPTMIPTISGVPTVSISPTMRPSSQPSNRPTLSASPSSKPSSGPSSRPTMSESPTKGPTSQPSARPTIRPSEVPSKSPTERPSKRPTVSNAPSNVPSNRPSTRPTVSDAPSEMPTTQPSNRPTMTPSDRPTVSQSPTKSPTESPTRIPTVSPTNPPTRRPTETFKMKLQSYLEDDIGILVESNKANQAITQIAEEADENESLTPKLVQRYAMINMELALFDSSAGGNLGRFKQDECSWTGVKCNGNREVVDIRLLGKGMQGSIPSEIGLLQALTQLNLASNNLQGKLPEELYNCLSLEKLFLYQNRLTGTISDKIIKLWSLTDFNLSSNRISGRIPSTMRSGGRGIYKIRTFNVYDNQMTGSFPAEGSRLRQMFYLDLGRNKFSGTIPRSVFATEFVRLRYLYIDHNQFTGTLPSDLMSAGDNRLKALAVNDNRFRGALPGNHMFINELMQITAQNNQFTSMDDQTSTMDPELAAAFKRRREQVQVHQVHNERKTILPVKKTSPTSTAVKEGKNPTFNDGKETERSAKKAEKQEKRRSSRSQNRQSEEKSDAGRKASTNKVQPKSEATVTKDKQQAEEHAPISQKRKSESSNVKEQSRRKSKREQPKKSDGEKATTSLLQPKSEATLLKDTQVDEQGPNIQNRKSKSADDRKKAKRTSKTELPKKSEAAEETNKQSQPILSPQVKSTDVDEKVKQPKKEHCSTPEQTKVKAQTNERKPNSPQLVQSKTVERKVAASSPAKTSVVKAQAQMNERKSNSSQQLQSKTFGEMGAASTLAKTAVTKAKAETNEGKPNSPQHVQSKTVEQKGNRSTPRGQATVMNKNEQTNEQTQRSHSPHLSKKSTTGQEKHIKKTAVKKESPRCQDNRDKKIDHVDIDEEAPRSKSLETDPVDKYYGCEGGNHTKWKRHKKKFCGAVLLVLLVTLVFLIWSLVQFREKYANPERGTNSGGFAPFDPFLDDPIAPSPTSPSTPQPTVVPPIKIYLEDEFGITIESDEAKLAVAQLMEEATANGGNGEILLTPKTVQRFALMNMNLAFANRVSGTSRQSEIEWGQFGQDECEWKGVACNDNQEVTDILLGRQGLAGTIPSEVGLLQALTQMDLSKNNIYGTLPEELYDAVSLEKLFLYKNRLDGTISDKIINLWNLTDFVLHSNRLTGSIPSTMKSNSRGIFGIRYFNVYNNQMTGTIPANLKLRHLYYMDLGRNEFTGTVPSDLETEYVRLRHLNLDHNNFSGNSVPINAGDGRLHSLLLNDNRFTGALPGNHKFNTELNLFEVQNNGFTSMNANTCKLWVFDGGELVNFKSDCTICDCGNKSTMCDQCSV</sequence>
<evidence type="ECO:0000256" key="7">
    <source>
        <dbReference type="SAM" id="Phobius"/>
    </source>
</evidence>
<comment type="caution">
    <text evidence="8">The sequence shown here is derived from an EMBL/GenBank/DDBJ whole genome shotgun (WGS) entry which is preliminary data.</text>
</comment>
<feature type="compositionally biased region" description="Low complexity" evidence="6">
    <location>
        <begin position="943"/>
        <end position="954"/>
    </location>
</feature>
<comment type="subcellular location">
    <subcellularLocation>
        <location evidence="1">Membrane</location>
    </subcellularLocation>
</comment>
<keyword evidence="7" id="KW-0812">Transmembrane</keyword>
<feature type="compositionally biased region" description="Polar residues" evidence="6">
    <location>
        <begin position="285"/>
        <end position="318"/>
    </location>
</feature>
<feature type="compositionally biased region" description="Polar residues" evidence="6">
    <location>
        <begin position="258"/>
        <end position="277"/>
    </location>
</feature>
<dbReference type="PANTHER" id="PTHR48010:SF58">
    <property type="entry name" value="RECEPTOR PROTEIN KINASE-LIKE PROTEIN ZAR1"/>
    <property type="match status" value="1"/>
</dbReference>
<evidence type="ECO:0000256" key="6">
    <source>
        <dbReference type="SAM" id="MobiDB-lite"/>
    </source>
</evidence>
<gene>
    <name evidence="8" type="ORF">CYCCA115_LOCUS20436</name>
</gene>
<feature type="compositionally biased region" description="Low complexity" evidence="6">
    <location>
        <begin position="202"/>
        <end position="220"/>
    </location>
</feature>
<feature type="compositionally biased region" description="Basic and acidic residues" evidence="6">
    <location>
        <begin position="741"/>
        <end position="752"/>
    </location>
</feature>
<dbReference type="Gene3D" id="3.80.10.10">
    <property type="entry name" value="Ribonuclease Inhibitor"/>
    <property type="match status" value="4"/>
</dbReference>
<feature type="compositionally biased region" description="Basic and acidic residues" evidence="6">
    <location>
        <begin position="62"/>
        <end position="98"/>
    </location>
</feature>
<keyword evidence="9" id="KW-1185">Reference proteome</keyword>
<feature type="compositionally biased region" description="Polar residues" evidence="6">
    <location>
        <begin position="221"/>
        <end position="236"/>
    </location>
</feature>
<feature type="region of interest" description="Disordered" evidence="6">
    <location>
        <begin position="1"/>
        <end position="98"/>
    </location>
</feature>
<keyword evidence="2" id="KW-0433">Leucine-rich repeat</keyword>
<dbReference type="EMBL" id="CAKOGP040002169">
    <property type="protein sequence ID" value="CAJ1964028.1"/>
    <property type="molecule type" value="Genomic_DNA"/>
</dbReference>
<evidence type="ECO:0000256" key="1">
    <source>
        <dbReference type="ARBA" id="ARBA00004370"/>
    </source>
</evidence>
<feature type="compositionally biased region" description="Polar residues" evidence="6">
    <location>
        <begin position="928"/>
        <end position="937"/>
    </location>
</feature>
<keyword evidence="3" id="KW-0732">Signal</keyword>
<feature type="compositionally biased region" description="Basic and acidic residues" evidence="6">
    <location>
        <begin position="767"/>
        <end position="785"/>
    </location>
</feature>
<feature type="transmembrane region" description="Helical" evidence="7">
    <location>
        <begin position="108"/>
        <end position="128"/>
    </location>
</feature>
<organism evidence="8 9">
    <name type="scientific">Cylindrotheca closterium</name>
    <dbReference type="NCBI Taxonomy" id="2856"/>
    <lineage>
        <taxon>Eukaryota</taxon>
        <taxon>Sar</taxon>
        <taxon>Stramenopiles</taxon>
        <taxon>Ochrophyta</taxon>
        <taxon>Bacillariophyta</taxon>
        <taxon>Bacillariophyceae</taxon>
        <taxon>Bacillariophycidae</taxon>
        <taxon>Bacillariales</taxon>
        <taxon>Bacillariaceae</taxon>
        <taxon>Cylindrotheca</taxon>
    </lineage>
</organism>
<dbReference type="InterPro" id="IPR032675">
    <property type="entry name" value="LRR_dom_sf"/>
</dbReference>
<feature type="compositionally biased region" description="Basic and acidic residues" evidence="6">
    <location>
        <begin position="691"/>
        <end position="708"/>
    </location>
</feature>
<evidence type="ECO:0000313" key="9">
    <source>
        <dbReference type="Proteomes" id="UP001295423"/>
    </source>
</evidence>
<dbReference type="GO" id="GO:0016020">
    <property type="term" value="C:membrane"/>
    <property type="evidence" value="ECO:0007669"/>
    <property type="project" value="UniProtKB-SubCell"/>
</dbReference>
<feature type="compositionally biased region" description="Polar residues" evidence="6">
    <location>
        <begin position="728"/>
        <end position="740"/>
    </location>
</feature>
<feature type="compositionally biased region" description="Polar residues" evidence="6">
    <location>
        <begin position="962"/>
        <end position="974"/>
    </location>
</feature>